<dbReference type="AlphaFoldDB" id="A0AAW6B1R5"/>
<comment type="caution">
    <text evidence="2">The sequence shown here is derived from an EMBL/GenBank/DDBJ whole genome shotgun (WGS) entry which is preliminary data.</text>
</comment>
<dbReference type="EMBL" id="JAQMFS010000047">
    <property type="protein sequence ID" value="MDB6185803.1"/>
    <property type="molecule type" value="Genomic_DNA"/>
</dbReference>
<feature type="transmembrane region" description="Helical" evidence="1">
    <location>
        <begin position="21"/>
        <end position="38"/>
    </location>
</feature>
<evidence type="ECO:0000256" key="1">
    <source>
        <dbReference type="SAM" id="Phobius"/>
    </source>
</evidence>
<dbReference type="Gene3D" id="3.10.450.50">
    <property type="match status" value="1"/>
</dbReference>
<proteinExistence type="predicted"/>
<name>A0AAW6B1R5_9BACL</name>
<protein>
    <recommendedName>
        <fullName evidence="4">DUF4878 domain-containing protein</fullName>
    </recommendedName>
</protein>
<evidence type="ECO:0000313" key="2">
    <source>
        <dbReference type="EMBL" id="MDB6185803.1"/>
    </source>
</evidence>
<organism evidence="2 3">
    <name type="scientific">Gemella haemolysans</name>
    <dbReference type="NCBI Taxonomy" id="1379"/>
    <lineage>
        <taxon>Bacteria</taxon>
        <taxon>Bacillati</taxon>
        <taxon>Bacillota</taxon>
        <taxon>Bacilli</taxon>
        <taxon>Bacillales</taxon>
        <taxon>Gemellaceae</taxon>
        <taxon>Gemella</taxon>
    </lineage>
</organism>
<keyword evidence="1" id="KW-1133">Transmembrane helix</keyword>
<accession>A0AAW6B1R5</accession>
<keyword evidence="1" id="KW-0812">Transmembrane</keyword>
<dbReference type="RefSeq" id="WP_271987151.1">
    <property type="nucleotide sequence ID" value="NZ_JAQMFS010000047.1"/>
</dbReference>
<evidence type="ECO:0000313" key="3">
    <source>
        <dbReference type="Proteomes" id="UP001212217"/>
    </source>
</evidence>
<reference evidence="2" key="1">
    <citation type="submission" date="2023-08" db="EMBL/GenBank/DDBJ databases">
        <title>Dental plaque isolates bound by oral lectin ZG16B.</title>
        <authorList>
            <person name="Ghosh S."/>
        </authorList>
    </citation>
    <scope>NUCLEOTIDE SEQUENCE</scope>
    <source>
        <strain evidence="2">DP3_5B</strain>
    </source>
</reference>
<keyword evidence="1" id="KW-0472">Membrane</keyword>
<gene>
    <name evidence="2" type="ORF">PNO30_03290</name>
</gene>
<dbReference type="Proteomes" id="UP001212217">
    <property type="component" value="Unassembled WGS sequence"/>
</dbReference>
<sequence length="162" mass="19373">MTYGLNSSFKRQLNNKSKNKRLLAVIILVLIIVFSIVLTDREGGATPEELVKGWMKAVRKNEFEKMFDYIYYDNKKDKDESAQEFKKISKEEKYKLDMLKSFVNDNEIEEVKMIDLNTFIVRFKKINKKDNLDKKYLINDGRSFLTVEKHKGKWFLKKNQLW</sequence>
<evidence type="ECO:0008006" key="4">
    <source>
        <dbReference type="Google" id="ProtNLM"/>
    </source>
</evidence>